<name>A0AAD6DCY7_9EURO</name>
<evidence type="ECO:0000259" key="1">
    <source>
        <dbReference type="Pfam" id="PF24539"/>
    </source>
</evidence>
<gene>
    <name evidence="2" type="ORF">N7450_010015</name>
</gene>
<evidence type="ECO:0000313" key="2">
    <source>
        <dbReference type="EMBL" id="KAJ5573031.1"/>
    </source>
</evidence>
<dbReference type="InterPro" id="IPR056021">
    <property type="entry name" value="DUF7600"/>
</dbReference>
<evidence type="ECO:0000313" key="3">
    <source>
        <dbReference type="Proteomes" id="UP001216150"/>
    </source>
</evidence>
<dbReference type="AlphaFoldDB" id="A0AAD6DCY7"/>
<accession>A0AAD6DCY7</accession>
<dbReference type="EMBL" id="JAQJAC010000009">
    <property type="protein sequence ID" value="KAJ5573031.1"/>
    <property type="molecule type" value="Genomic_DNA"/>
</dbReference>
<organism evidence="2 3">
    <name type="scientific">Penicillium hetheringtonii</name>
    <dbReference type="NCBI Taxonomy" id="911720"/>
    <lineage>
        <taxon>Eukaryota</taxon>
        <taxon>Fungi</taxon>
        <taxon>Dikarya</taxon>
        <taxon>Ascomycota</taxon>
        <taxon>Pezizomycotina</taxon>
        <taxon>Eurotiomycetes</taxon>
        <taxon>Eurotiomycetidae</taxon>
        <taxon>Eurotiales</taxon>
        <taxon>Aspergillaceae</taxon>
        <taxon>Penicillium</taxon>
    </lineage>
</organism>
<dbReference type="Proteomes" id="UP001216150">
    <property type="component" value="Unassembled WGS sequence"/>
</dbReference>
<reference evidence="2 3" key="1">
    <citation type="journal article" date="2023" name="IMA Fungus">
        <title>Comparative genomic study of the Penicillium genus elucidates a diverse pangenome and 15 lateral gene transfer events.</title>
        <authorList>
            <person name="Petersen C."/>
            <person name="Sorensen T."/>
            <person name="Nielsen M.R."/>
            <person name="Sondergaard T.E."/>
            <person name="Sorensen J.L."/>
            <person name="Fitzpatrick D.A."/>
            <person name="Frisvad J.C."/>
            <person name="Nielsen K.L."/>
        </authorList>
    </citation>
    <scope>NUCLEOTIDE SEQUENCE [LARGE SCALE GENOMIC DNA]</scope>
    <source>
        <strain evidence="2 3">IBT 29057</strain>
    </source>
</reference>
<protein>
    <recommendedName>
        <fullName evidence="1">DUF7600 domain-containing protein</fullName>
    </recommendedName>
</protein>
<dbReference type="Pfam" id="PF24539">
    <property type="entry name" value="DUF7600"/>
    <property type="match status" value="1"/>
</dbReference>
<sequence length="307" mass="34650">MNDWKTQWLVNENLRDRYMMFEDPNYPLIYSSSPLEIEAPDGSFRWKIIQPYCMVHKREHLQSDDHFHIISLPKSKFGALQCGRCGRQGCFTKTHTIPISYPILKIAVSVLVEDKRTYISGFDLIHGSNILDTQFGYRIPGKQVTLDLHGQNLQGFQVAKRGPAITAIRPLTDTGEDGFYSWVGDPEHGIKYSAYLGLNEDIAAILGDFQLLGGIQESDIILITGVLFGLDDCLFCSVLARKQNEEARAIRHGHVVVASDPVPDNDKTVYAHARGIFIVRQGHRADAIPIVECMAYLARILLRTYRS</sequence>
<proteinExistence type="predicted"/>
<keyword evidence="3" id="KW-1185">Reference proteome</keyword>
<comment type="caution">
    <text evidence="2">The sequence shown here is derived from an EMBL/GenBank/DDBJ whole genome shotgun (WGS) entry which is preliminary data.</text>
</comment>
<feature type="domain" description="DUF7600" evidence="1">
    <location>
        <begin position="93"/>
        <end position="209"/>
    </location>
</feature>